<evidence type="ECO:0000259" key="11">
    <source>
        <dbReference type="PROSITE" id="PS50109"/>
    </source>
</evidence>
<feature type="domain" description="Histidine kinase" evidence="11">
    <location>
        <begin position="494"/>
        <end position="730"/>
    </location>
</feature>
<dbReference type="CDD" id="cd00082">
    <property type="entry name" value="HisKA"/>
    <property type="match status" value="1"/>
</dbReference>
<dbReference type="SUPFAM" id="SSF55874">
    <property type="entry name" value="ATPase domain of HSP90 chaperone/DNA topoisomerase II/histidine kinase"/>
    <property type="match status" value="1"/>
</dbReference>
<dbReference type="PROSITE" id="PS50109">
    <property type="entry name" value="HIS_KIN"/>
    <property type="match status" value="1"/>
</dbReference>
<dbReference type="InterPro" id="IPR003660">
    <property type="entry name" value="HAMP_dom"/>
</dbReference>
<keyword evidence="9" id="KW-0902">Two-component regulatory system</keyword>
<feature type="transmembrane region" description="Helical" evidence="10">
    <location>
        <begin position="78"/>
        <end position="95"/>
    </location>
</feature>
<keyword evidence="6" id="KW-0547">Nucleotide-binding</keyword>
<evidence type="ECO:0000256" key="10">
    <source>
        <dbReference type="SAM" id="Phobius"/>
    </source>
</evidence>
<comment type="subcellular location">
    <subcellularLocation>
        <location evidence="2">Membrane</location>
    </subcellularLocation>
</comment>
<evidence type="ECO:0000256" key="9">
    <source>
        <dbReference type="ARBA" id="ARBA00023012"/>
    </source>
</evidence>
<evidence type="ECO:0000256" key="1">
    <source>
        <dbReference type="ARBA" id="ARBA00000085"/>
    </source>
</evidence>
<evidence type="ECO:0000256" key="4">
    <source>
        <dbReference type="ARBA" id="ARBA00022553"/>
    </source>
</evidence>
<organism evidence="13 14">
    <name type="scientific">Candidatus Saganbacteria bacterium CG08_land_8_20_14_0_20_45_16</name>
    <dbReference type="NCBI Taxonomy" id="2014293"/>
    <lineage>
        <taxon>Bacteria</taxon>
        <taxon>Bacillati</taxon>
        <taxon>Saganbacteria</taxon>
    </lineage>
</organism>
<dbReference type="Gene3D" id="1.10.287.130">
    <property type="match status" value="1"/>
</dbReference>
<evidence type="ECO:0000256" key="3">
    <source>
        <dbReference type="ARBA" id="ARBA00012438"/>
    </source>
</evidence>
<evidence type="ECO:0000313" key="14">
    <source>
        <dbReference type="Proteomes" id="UP000231343"/>
    </source>
</evidence>
<dbReference type="PRINTS" id="PR00344">
    <property type="entry name" value="BCTRLSENSOR"/>
</dbReference>
<dbReference type="CDD" id="cd12912">
    <property type="entry name" value="PDC2_MCP_like"/>
    <property type="match status" value="1"/>
</dbReference>
<evidence type="ECO:0000313" key="13">
    <source>
        <dbReference type="EMBL" id="PIS30807.1"/>
    </source>
</evidence>
<dbReference type="Gene3D" id="6.10.340.10">
    <property type="match status" value="1"/>
</dbReference>
<keyword evidence="8" id="KW-0067">ATP-binding</keyword>
<dbReference type="Proteomes" id="UP000231343">
    <property type="component" value="Unassembled WGS sequence"/>
</dbReference>
<dbReference type="Pfam" id="PF02518">
    <property type="entry name" value="HATPase_c"/>
    <property type="match status" value="1"/>
</dbReference>
<dbReference type="Pfam" id="PF00672">
    <property type="entry name" value="HAMP"/>
    <property type="match status" value="1"/>
</dbReference>
<dbReference type="Gene3D" id="3.30.450.20">
    <property type="entry name" value="PAS domain"/>
    <property type="match status" value="1"/>
</dbReference>
<feature type="transmembrane region" description="Helical" evidence="10">
    <location>
        <begin position="40"/>
        <end position="58"/>
    </location>
</feature>
<feature type="transmembrane region" description="Helical" evidence="10">
    <location>
        <begin position="244"/>
        <end position="268"/>
    </location>
</feature>
<dbReference type="InterPro" id="IPR036890">
    <property type="entry name" value="HATPase_C_sf"/>
</dbReference>
<reference evidence="13 14" key="1">
    <citation type="submission" date="2017-09" db="EMBL/GenBank/DDBJ databases">
        <title>Depth-based differentiation of microbial function through sediment-hosted aquifers and enrichment of novel symbionts in the deep terrestrial subsurface.</title>
        <authorList>
            <person name="Probst A.J."/>
            <person name="Ladd B."/>
            <person name="Jarett J.K."/>
            <person name="Geller-Mcgrath D.E."/>
            <person name="Sieber C.M."/>
            <person name="Emerson J.B."/>
            <person name="Anantharaman K."/>
            <person name="Thomas B.C."/>
            <person name="Malmstrom R."/>
            <person name="Stieglmeier M."/>
            <person name="Klingl A."/>
            <person name="Woyke T."/>
            <person name="Ryan C.M."/>
            <person name="Banfield J.F."/>
        </authorList>
    </citation>
    <scope>NUCLEOTIDE SEQUENCE [LARGE SCALE GENOMIC DNA]</scope>
    <source>
        <strain evidence="13">CG08_land_8_20_14_0_20_45_16</strain>
    </source>
</reference>
<dbReference type="Gene3D" id="3.30.565.10">
    <property type="entry name" value="Histidine kinase-like ATPase, C-terminal domain"/>
    <property type="match status" value="1"/>
</dbReference>
<gene>
    <name evidence="13" type="ORF">COT42_02365</name>
</gene>
<dbReference type="SMART" id="SM00388">
    <property type="entry name" value="HisKA"/>
    <property type="match status" value="1"/>
</dbReference>
<sequence length="730" mass="80911">MLSTLTIISIFTEIFAAGIMLGGGIGFLKQYFVARKNKDAILGFIFVNFFVYVAATIVSQMMFNSGFDLSQRIFVHKGIYLSLAVSAFLFWVFLIERFELKKLRLTNVVVALLSGWFIYCIAQSPVSLIYREGVSESIVSFASYLPLKPFFSLIVFALVVAAFLSALKNKQGQRVLAFYLAASAGLLLLALLFSYYYLCLAQASCLMLSWLCVLLSFVGFLLSELIPPTAPEAEHPLSFFRTRMLFKLILIFVLLVVILFETTTLATINISKQALSKSIFSGYSQMASNLAFNVRKLPAEQLPAGLQQLAQESRVGSGGLAYFVNDKGELIAHPDKKRALQRESMLANEAVRQILAGRAGNGQFKDELGDWVVGAYLPLKGIGGMVVQEPLFSAYAELRRLETNSLLFVIMGIILTSLVGIFFAHSIERPIKELIQGTEALACGNLKARVTVDSLDEMGKLAKAFNSMTKDLCESQERLVLSEKLASLGTMAAGMAHEIKNPLVSVRTFTQVLEQKWEDPEYRKKFSAIVPHEIERINRIAGSLLKFGRPMKPELSRVDLNTLLDEVLLLFESECKKNNVRVTKNLTSLPKVKGDAGQLQQVLVNIVKNAIEAMGQSGGELIVKSDVGQVIRLGRMQREGRKVGEEMVWGEERALDKPIQVVFVEVTDTGEGIAEENLKSLFDPFFTTKMTGTGMGLPITLRIVEEHNGSIKVRSQRGKGTTFIITLPYD</sequence>
<keyword evidence="10" id="KW-1133">Transmembrane helix</keyword>
<dbReference type="PANTHER" id="PTHR43065:SF10">
    <property type="entry name" value="PEROXIDE STRESS-ACTIVATED HISTIDINE KINASE MAK3"/>
    <property type="match status" value="1"/>
</dbReference>
<dbReference type="InterPro" id="IPR003594">
    <property type="entry name" value="HATPase_dom"/>
</dbReference>
<dbReference type="Pfam" id="PF00512">
    <property type="entry name" value="HisKA"/>
    <property type="match status" value="1"/>
</dbReference>
<accession>A0A2H0Y072</accession>
<dbReference type="PROSITE" id="PS50885">
    <property type="entry name" value="HAMP"/>
    <property type="match status" value="1"/>
</dbReference>
<keyword evidence="10" id="KW-0472">Membrane</keyword>
<dbReference type="EC" id="2.7.13.3" evidence="3"/>
<dbReference type="EMBL" id="PEYM01000048">
    <property type="protein sequence ID" value="PIS30807.1"/>
    <property type="molecule type" value="Genomic_DNA"/>
</dbReference>
<name>A0A2H0Y072_UNCSA</name>
<dbReference type="InterPro" id="IPR036097">
    <property type="entry name" value="HisK_dim/P_sf"/>
</dbReference>
<evidence type="ECO:0000256" key="6">
    <source>
        <dbReference type="ARBA" id="ARBA00022741"/>
    </source>
</evidence>
<keyword evidence="10" id="KW-0812">Transmembrane</keyword>
<feature type="transmembrane region" description="Helical" evidence="10">
    <location>
        <begin position="6"/>
        <end position="28"/>
    </location>
</feature>
<comment type="caution">
    <text evidence="13">The sequence shown here is derived from an EMBL/GenBank/DDBJ whole genome shotgun (WGS) entry which is preliminary data.</text>
</comment>
<proteinExistence type="predicted"/>
<dbReference type="InterPro" id="IPR005467">
    <property type="entry name" value="His_kinase_dom"/>
</dbReference>
<feature type="transmembrane region" description="Helical" evidence="10">
    <location>
        <begin position="107"/>
        <end position="130"/>
    </location>
</feature>
<protein>
    <recommendedName>
        <fullName evidence="3">histidine kinase</fullName>
        <ecNumber evidence="3">2.7.13.3</ecNumber>
    </recommendedName>
</protein>
<evidence type="ECO:0000256" key="2">
    <source>
        <dbReference type="ARBA" id="ARBA00004370"/>
    </source>
</evidence>
<feature type="domain" description="HAMP" evidence="12">
    <location>
        <begin position="425"/>
        <end position="477"/>
    </location>
</feature>
<keyword evidence="7" id="KW-0418">Kinase</keyword>
<dbReference type="SMART" id="SM00304">
    <property type="entry name" value="HAMP"/>
    <property type="match status" value="1"/>
</dbReference>
<evidence type="ECO:0000256" key="7">
    <source>
        <dbReference type="ARBA" id="ARBA00022777"/>
    </source>
</evidence>
<dbReference type="CDD" id="cd06225">
    <property type="entry name" value="HAMP"/>
    <property type="match status" value="1"/>
</dbReference>
<dbReference type="GO" id="GO:0000155">
    <property type="term" value="F:phosphorelay sensor kinase activity"/>
    <property type="evidence" value="ECO:0007669"/>
    <property type="project" value="InterPro"/>
</dbReference>
<evidence type="ECO:0000259" key="12">
    <source>
        <dbReference type="PROSITE" id="PS50885"/>
    </source>
</evidence>
<evidence type="ECO:0000256" key="5">
    <source>
        <dbReference type="ARBA" id="ARBA00022679"/>
    </source>
</evidence>
<dbReference type="SMART" id="SM00387">
    <property type="entry name" value="HATPase_c"/>
    <property type="match status" value="1"/>
</dbReference>
<dbReference type="GO" id="GO:0005524">
    <property type="term" value="F:ATP binding"/>
    <property type="evidence" value="ECO:0007669"/>
    <property type="project" value="UniProtKB-KW"/>
</dbReference>
<dbReference type="SUPFAM" id="SSF158472">
    <property type="entry name" value="HAMP domain-like"/>
    <property type="match status" value="1"/>
</dbReference>
<dbReference type="InterPro" id="IPR003661">
    <property type="entry name" value="HisK_dim/P_dom"/>
</dbReference>
<evidence type="ECO:0000256" key="8">
    <source>
        <dbReference type="ARBA" id="ARBA00022840"/>
    </source>
</evidence>
<dbReference type="PANTHER" id="PTHR43065">
    <property type="entry name" value="SENSOR HISTIDINE KINASE"/>
    <property type="match status" value="1"/>
</dbReference>
<dbReference type="AlphaFoldDB" id="A0A2H0Y072"/>
<feature type="transmembrane region" description="Helical" evidence="10">
    <location>
        <begin position="405"/>
        <end position="424"/>
    </location>
</feature>
<dbReference type="InterPro" id="IPR004358">
    <property type="entry name" value="Sig_transdc_His_kin-like_C"/>
</dbReference>
<keyword evidence="5" id="KW-0808">Transferase</keyword>
<dbReference type="GO" id="GO:0016020">
    <property type="term" value="C:membrane"/>
    <property type="evidence" value="ECO:0007669"/>
    <property type="project" value="UniProtKB-SubCell"/>
</dbReference>
<feature type="transmembrane region" description="Helical" evidence="10">
    <location>
        <begin position="150"/>
        <end position="167"/>
    </location>
</feature>
<dbReference type="SUPFAM" id="SSF47384">
    <property type="entry name" value="Homodimeric domain of signal transducing histidine kinase"/>
    <property type="match status" value="1"/>
</dbReference>
<keyword evidence="4" id="KW-0597">Phosphoprotein</keyword>
<feature type="transmembrane region" description="Helical" evidence="10">
    <location>
        <begin position="176"/>
        <end position="195"/>
    </location>
</feature>
<comment type="catalytic activity">
    <reaction evidence="1">
        <text>ATP + protein L-histidine = ADP + protein N-phospho-L-histidine.</text>
        <dbReference type="EC" id="2.7.13.3"/>
    </reaction>
</comment>